<dbReference type="GeneID" id="33320150"/>
<sequence>MPYAGFARTSVGPLKTCGPILNELEGGFHVTFSKHHWDWDMPFGLVIAETDRENIAVRWTLWDGFGLRLEEIDKEAFEDFLEEAIDYIGGD</sequence>
<evidence type="ECO:0000313" key="1">
    <source>
        <dbReference type="EMBL" id="ASJ03023.1"/>
    </source>
</evidence>
<dbReference type="OrthoDB" id="84852at2157"/>
<evidence type="ECO:0000313" key="2">
    <source>
        <dbReference type="Proteomes" id="UP000250179"/>
    </source>
</evidence>
<accession>A0A2Z2MBZ0</accession>
<dbReference type="AlphaFoldDB" id="A0A2Z2MBZ0"/>
<dbReference type="RefSeq" id="WP_088858278.1">
    <property type="nucleotide sequence ID" value="NZ_CP014862.1"/>
</dbReference>
<keyword evidence="2" id="KW-1185">Reference proteome</keyword>
<dbReference type="Proteomes" id="UP000250179">
    <property type="component" value="Chromosome"/>
</dbReference>
<dbReference type="EMBL" id="CP014862">
    <property type="protein sequence ID" value="ASJ03023.1"/>
    <property type="molecule type" value="Genomic_DNA"/>
</dbReference>
<protein>
    <submittedName>
        <fullName evidence="1">Uncharacterized protein</fullName>
    </submittedName>
</protein>
<reference evidence="1 2" key="1">
    <citation type="submission" date="2016-03" db="EMBL/GenBank/DDBJ databases">
        <title>Complete genome sequence of Thermococcus profundus strain DT5432.</title>
        <authorList>
            <person name="Oger P.M."/>
        </authorList>
    </citation>
    <scope>NUCLEOTIDE SEQUENCE [LARGE SCALE GENOMIC DNA]</scope>
    <source>
        <strain evidence="1 2">DT 5432</strain>
    </source>
</reference>
<gene>
    <name evidence="1" type="ORF">A3L09_07010</name>
</gene>
<name>A0A2Z2MBZ0_THEPR</name>
<dbReference type="KEGG" id="tprf:A3L09_07010"/>
<organism evidence="1 2">
    <name type="scientific">Thermococcus profundus</name>
    <dbReference type="NCBI Taxonomy" id="49899"/>
    <lineage>
        <taxon>Archaea</taxon>
        <taxon>Methanobacteriati</taxon>
        <taxon>Methanobacteriota</taxon>
        <taxon>Thermococci</taxon>
        <taxon>Thermococcales</taxon>
        <taxon>Thermococcaceae</taxon>
        <taxon>Thermococcus</taxon>
    </lineage>
</organism>
<proteinExistence type="predicted"/>